<reference evidence="3" key="1">
    <citation type="submission" date="2008-03" db="EMBL/GenBank/DDBJ databases">
        <title>Complete sequence of chromosome of Beijerinckia indica subsp. indica ATCC 9039.</title>
        <authorList>
            <consortium name="US DOE Joint Genome Institute"/>
            <person name="Copeland A."/>
            <person name="Lucas S."/>
            <person name="Lapidus A."/>
            <person name="Glavina del Rio T."/>
            <person name="Dalin E."/>
            <person name="Tice H."/>
            <person name="Bruce D."/>
            <person name="Goodwin L."/>
            <person name="Pitluck S."/>
            <person name="LaButti K."/>
            <person name="Schmutz J."/>
            <person name="Larimer F."/>
            <person name="Land M."/>
            <person name="Hauser L."/>
            <person name="Kyrpides N."/>
            <person name="Mikhailova N."/>
            <person name="Dunfield P.F."/>
            <person name="Dedysh S.N."/>
            <person name="Liesack W."/>
            <person name="Saw J.H."/>
            <person name="Alam M."/>
            <person name="Chen Y."/>
            <person name="Murrell J.C."/>
            <person name="Richardson P."/>
        </authorList>
    </citation>
    <scope>NUCLEOTIDE SEQUENCE [LARGE SCALE GENOMIC DNA]</scope>
    <source>
        <strain evidence="3">ATCC 9039 / DSM 1715 / NCIMB 8712</strain>
    </source>
</reference>
<reference evidence="2 3" key="2">
    <citation type="journal article" date="2010" name="J. Bacteriol.">
        <title>Complete genome sequence of Beijerinckia indica subsp. indica.</title>
        <authorList>
            <person name="Tamas I."/>
            <person name="Dedysh S.N."/>
            <person name="Liesack W."/>
            <person name="Stott M.B."/>
            <person name="Alam M."/>
            <person name="Murrell J.C."/>
            <person name="Dunfield P.F."/>
        </authorList>
    </citation>
    <scope>NUCLEOTIDE SEQUENCE [LARGE SCALE GENOMIC DNA]</scope>
    <source>
        <strain evidence="3">ATCC 9039 / DSM 1715 / NCIMB 8712</strain>
    </source>
</reference>
<feature type="region of interest" description="Disordered" evidence="1">
    <location>
        <begin position="107"/>
        <end position="133"/>
    </location>
</feature>
<proteinExistence type="predicted"/>
<feature type="compositionally biased region" description="Basic and acidic residues" evidence="1">
    <location>
        <begin position="107"/>
        <end position="122"/>
    </location>
</feature>
<dbReference type="KEGG" id="bid:Bind_1640"/>
<dbReference type="AlphaFoldDB" id="B2IC16"/>
<feature type="region of interest" description="Disordered" evidence="1">
    <location>
        <begin position="29"/>
        <end position="51"/>
    </location>
</feature>
<dbReference type="OrthoDB" id="9937100at2"/>
<evidence type="ECO:0000256" key="1">
    <source>
        <dbReference type="SAM" id="MobiDB-lite"/>
    </source>
</evidence>
<evidence type="ECO:0000313" key="2">
    <source>
        <dbReference type="EMBL" id="ACB95271.1"/>
    </source>
</evidence>
<organism evidence="2 3">
    <name type="scientific">Beijerinckia indica subsp. indica (strain ATCC 9039 / DSM 1715 / NCIMB 8712)</name>
    <dbReference type="NCBI Taxonomy" id="395963"/>
    <lineage>
        <taxon>Bacteria</taxon>
        <taxon>Pseudomonadati</taxon>
        <taxon>Pseudomonadota</taxon>
        <taxon>Alphaproteobacteria</taxon>
        <taxon>Hyphomicrobiales</taxon>
        <taxon>Beijerinckiaceae</taxon>
        <taxon>Beijerinckia</taxon>
    </lineage>
</organism>
<protein>
    <submittedName>
        <fullName evidence="2">Uncharacterized protein</fullName>
    </submittedName>
</protein>
<name>B2IC16_BEII9</name>
<keyword evidence="3" id="KW-1185">Reference proteome</keyword>
<gene>
    <name evidence="2" type="ordered locus">Bind_1640</name>
</gene>
<dbReference type="Proteomes" id="UP000001695">
    <property type="component" value="Chromosome"/>
</dbReference>
<accession>B2IC16</accession>
<sequence length="133" mass="14515">MMFLLRVAFWLMIVFTAIFPTAGLIPHGKAPDESRAKPEADKAKRNAFELDPSPLDKAKLDGVLRALVDESPGVLQRICRENTRTCLEAGLSLGRLAGAKSSIEKILSEKIPSEKQQGEKQPGRTHPSPAVDP</sequence>
<dbReference type="HOGENOM" id="CLU_1902585_0_0_5"/>
<dbReference type="RefSeq" id="WP_012384628.1">
    <property type="nucleotide sequence ID" value="NC_010581.1"/>
</dbReference>
<dbReference type="EMBL" id="CP001016">
    <property type="protein sequence ID" value="ACB95271.1"/>
    <property type="molecule type" value="Genomic_DNA"/>
</dbReference>
<evidence type="ECO:0000313" key="3">
    <source>
        <dbReference type="Proteomes" id="UP000001695"/>
    </source>
</evidence>